<dbReference type="SUPFAM" id="SSF51735">
    <property type="entry name" value="NAD(P)-binding Rossmann-fold domains"/>
    <property type="match status" value="1"/>
</dbReference>
<dbReference type="InterPro" id="IPR036291">
    <property type="entry name" value="NAD(P)-bd_dom_sf"/>
</dbReference>
<evidence type="ECO:0000259" key="5">
    <source>
        <dbReference type="Pfam" id="PF00389"/>
    </source>
</evidence>
<reference evidence="7" key="1">
    <citation type="submission" date="2015-09" db="EMBL/GenBank/DDBJ databases">
        <authorList>
            <consortium name="Pathogen Informatics"/>
        </authorList>
    </citation>
    <scope>NUCLEOTIDE SEQUENCE</scope>
    <source>
        <strain evidence="7">2789STDY5834896</strain>
    </source>
</reference>
<dbReference type="FunFam" id="3.40.50.720:FF:000203">
    <property type="entry name" value="D-3-phosphoglycerate dehydrogenase (SerA)"/>
    <property type="match status" value="1"/>
</dbReference>
<organism evidence="7">
    <name type="scientific">uncultured Anaerotruncus sp</name>
    <dbReference type="NCBI Taxonomy" id="905011"/>
    <lineage>
        <taxon>Bacteria</taxon>
        <taxon>Bacillati</taxon>
        <taxon>Bacillota</taxon>
        <taxon>Clostridia</taxon>
        <taxon>Eubacteriales</taxon>
        <taxon>Oscillospiraceae</taxon>
        <taxon>Anaerotruncus</taxon>
        <taxon>environmental samples</taxon>
    </lineage>
</organism>
<dbReference type="GO" id="GO:0008465">
    <property type="term" value="F:hydroxypyruvate reductase (NADH) activity"/>
    <property type="evidence" value="ECO:0007669"/>
    <property type="project" value="UniProtKB-EC"/>
</dbReference>
<dbReference type="EC" id="1.1.1.29" evidence="7"/>
<keyword evidence="2 4" id="KW-0560">Oxidoreductase</keyword>
<dbReference type="InterPro" id="IPR029753">
    <property type="entry name" value="D-isomer_DH_CS"/>
</dbReference>
<name>A0A1C6J3P8_9FIRM</name>
<dbReference type="AlphaFoldDB" id="A0A1C6J3P8"/>
<protein>
    <submittedName>
        <fullName evidence="7">Glycerate dehydrogenase</fullName>
        <ecNumber evidence="7">1.1.1.29</ecNumber>
    </submittedName>
</protein>
<feature type="domain" description="D-isomer specific 2-hydroxyacid dehydrogenase NAD-binding" evidence="6">
    <location>
        <begin position="108"/>
        <end position="288"/>
    </location>
</feature>
<comment type="similarity">
    <text evidence="1 4">Belongs to the D-isomer specific 2-hydroxyacid dehydrogenase family.</text>
</comment>
<evidence type="ECO:0000313" key="7">
    <source>
        <dbReference type="EMBL" id="SCJ76651.1"/>
    </source>
</evidence>
<dbReference type="GO" id="GO:0051287">
    <property type="term" value="F:NAD binding"/>
    <property type="evidence" value="ECO:0007669"/>
    <property type="project" value="InterPro"/>
</dbReference>
<evidence type="ECO:0000256" key="1">
    <source>
        <dbReference type="ARBA" id="ARBA00005854"/>
    </source>
</evidence>
<evidence type="ECO:0000256" key="2">
    <source>
        <dbReference type="ARBA" id="ARBA00023002"/>
    </source>
</evidence>
<dbReference type="Gene3D" id="3.40.50.720">
    <property type="entry name" value="NAD(P)-binding Rossmann-like Domain"/>
    <property type="match status" value="2"/>
</dbReference>
<evidence type="ECO:0000256" key="3">
    <source>
        <dbReference type="ARBA" id="ARBA00023027"/>
    </source>
</evidence>
<accession>A0A1C6J3P8</accession>
<dbReference type="Pfam" id="PF02826">
    <property type="entry name" value="2-Hacid_dh_C"/>
    <property type="match status" value="1"/>
</dbReference>
<sequence>MKAVVLDGYALNPGDLSWDGLRDLCDEFTCYDYTAPAETIAHIGSCEVVFSNKTVITREILDACPQVRFIGLLATGYNIIDIEAAAERGIPVCNVPSYSTASVAQMTIALLLEITNAVGLHSQSVHGGRWQNCDGFTYWETPQIELADKTFGIVGFGNTGMATAAIAQALGMRVLVYTRTPKPQYQSETLRFCALDEVLAGSDILSLHCPLFAETEKMIDAAAIAKMKDGAILLNTARGGLLDEQAVADALDSGKLYAAGLDVVAVEPILPDNPLLKAKNCLLTPHIAWATFAARKRLMGVLEENLRAFLEGRPQNVVNNLD</sequence>
<dbReference type="Pfam" id="PF00389">
    <property type="entry name" value="2-Hacid_dh"/>
    <property type="match status" value="1"/>
</dbReference>
<evidence type="ECO:0000259" key="6">
    <source>
        <dbReference type="Pfam" id="PF02826"/>
    </source>
</evidence>
<dbReference type="CDD" id="cd12162">
    <property type="entry name" value="2-Hacid_dh_4"/>
    <property type="match status" value="1"/>
</dbReference>
<dbReference type="EMBL" id="FMHG01000001">
    <property type="protein sequence ID" value="SCJ76651.1"/>
    <property type="molecule type" value="Genomic_DNA"/>
</dbReference>
<dbReference type="PANTHER" id="PTHR43761:SF1">
    <property type="entry name" value="D-ISOMER SPECIFIC 2-HYDROXYACID DEHYDROGENASE CATALYTIC DOMAIN-CONTAINING PROTEIN-RELATED"/>
    <property type="match status" value="1"/>
</dbReference>
<dbReference type="InterPro" id="IPR006140">
    <property type="entry name" value="D-isomer_DH_NAD-bd"/>
</dbReference>
<dbReference type="PROSITE" id="PS00671">
    <property type="entry name" value="D_2_HYDROXYACID_DH_3"/>
    <property type="match status" value="1"/>
</dbReference>
<feature type="domain" description="D-isomer specific 2-hydroxyacid dehydrogenase catalytic" evidence="5">
    <location>
        <begin position="25"/>
        <end position="319"/>
    </location>
</feature>
<dbReference type="PANTHER" id="PTHR43761">
    <property type="entry name" value="D-ISOMER SPECIFIC 2-HYDROXYACID DEHYDROGENASE FAMILY PROTEIN (AFU_ORTHOLOGUE AFUA_1G13630)"/>
    <property type="match status" value="1"/>
</dbReference>
<dbReference type="SUPFAM" id="SSF52283">
    <property type="entry name" value="Formate/glycerate dehydrogenase catalytic domain-like"/>
    <property type="match status" value="1"/>
</dbReference>
<proteinExistence type="inferred from homology"/>
<dbReference type="InterPro" id="IPR050418">
    <property type="entry name" value="D-iso_2-hydroxyacid_DH_PdxB"/>
</dbReference>
<gene>
    <name evidence="7" type="primary">hprA_2</name>
    <name evidence="7" type="ORF">SAMEA3545359_01890</name>
</gene>
<keyword evidence="3" id="KW-0520">NAD</keyword>
<evidence type="ECO:0000256" key="4">
    <source>
        <dbReference type="RuleBase" id="RU003719"/>
    </source>
</evidence>
<dbReference type="InterPro" id="IPR006139">
    <property type="entry name" value="D-isomer_2_OHA_DH_cat_dom"/>
</dbReference>
<dbReference type="PROSITE" id="PS00670">
    <property type="entry name" value="D_2_HYDROXYACID_DH_2"/>
    <property type="match status" value="1"/>
</dbReference>